<organism evidence="3 4">
    <name type="scientific">Halteria grandinella</name>
    <dbReference type="NCBI Taxonomy" id="5974"/>
    <lineage>
        <taxon>Eukaryota</taxon>
        <taxon>Sar</taxon>
        <taxon>Alveolata</taxon>
        <taxon>Ciliophora</taxon>
        <taxon>Intramacronucleata</taxon>
        <taxon>Spirotrichea</taxon>
        <taxon>Stichotrichia</taxon>
        <taxon>Sporadotrichida</taxon>
        <taxon>Halteriidae</taxon>
        <taxon>Halteria</taxon>
    </lineage>
</organism>
<dbReference type="EMBL" id="RRYP01001642">
    <property type="protein sequence ID" value="TNV85667.1"/>
    <property type="molecule type" value="Genomic_DNA"/>
</dbReference>
<evidence type="ECO:0000313" key="3">
    <source>
        <dbReference type="EMBL" id="TNV85667.1"/>
    </source>
</evidence>
<gene>
    <name evidence="3" type="ORF">FGO68_gene15640</name>
</gene>
<protein>
    <recommendedName>
        <fullName evidence="5">Secreted protein</fullName>
    </recommendedName>
</protein>
<evidence type="ECO:0008006" key="5">
    <source>
        <dbReference type="Google" id="ProtNLM"/>
    </source>
</evidence>
<keyword evidence="2" id="KW-0732">Signal</keyword>
<feature type="signal peptide" evidence="2">
    <location>
        <begin position="1"/>
        <end position="30"/>
    </location>
</feature>
<feature type="chain" id="PRO_5035233902" description="Secreted protein" evidence="2">
    <location>
        <begin position="31"/>
        <end position="127"/>
    </location>
</feature>
<dbReference type="AlphaFoldDB" id="A0A8J8T7T5"/>
<keyword evidence="1" id="KW-0472">Membrane</keyword>
<accession>A0A8J8T7T5</accession>
<evidence type="ECO:0000256" key="1">
    <source>
        <dbReference type="SAM" id="Phobius"/>
    </source>
</evidence>
<evidence type="ECO:0000256" key="2">
    <source>
        <dbReference type="SAM" id="SignalP"/>
    </source>
</evidence>
<dbReference type="Proteomes" id="UP000785679">
    <property type="component" value="Unassembled WGS sequence"/>
</dbReference>
<comment type="caution">
    <text evidence="3">The sequence shown here is derived from an EMBL/GenBank/DDBJ whole genome shotgun (WGS) entry which is preliminary data.</text>
</comment>
<reference evidence="3" key="1">
    <citation type="submission" date="2019-06" db="EMBL/GenBank/DDBJ databases">
        <authorList>
            <person name="Zheng W."/>
        </authorList>
    </citation>
    <scope>NUCLEOTIDE SEQUENCE</scope>
    <source>
        <strain evidence="3">QDHG01</strain>
    </source>
</reference>
<keyword evidence="4" id="KW-1185">Reference proteome</keyword>
<proteinExistence type="predicted"/>
<name>A0A8J8T7T5_HALGN</name>
<sequence length="127" mass="14902">MRCRAIINCRQFNFLLCLSLLNYALFYAKCTRKTVRVEVRITLELAFRSSPLVLCKGLIRSHVELAIYFLLEWKLLFQANTTCTGHASEIWLSQNENFTFICRSQCLQITIIFLIIFIFYFLLTSNA</sequence>
<keyword evidence="1" id="KW-1133">Transmembrane helix</keyword>
<evidence type="ECO:0000313" key="4">
    <source>
        <dbReference type="Proteomes" id="UP000785679"/>
    </source>
</evidence>
<feature type="transmembrane region" description="Helical" evidence="1">
    <location>
        <begin position="107"/>
        <end position="123"/>
    </location>
</feature>
<keyword evidence="1" id="KW-0812">Transmembrane</keyword>